<reference evidence="3 4" key="1">
    <citation type="submission" date="2018-10" db="EMBL/GenBank/DDBJ databases">
        <title>Notoacmeibacter sp. M2BS9Y-3-1, whole genome shotgun sequence.</title>
        <authorList>
            <person name="Tuo L."/>
        </authorList>
    </citation>
    <scope>NUCLEOTIDE SEQUENCE [LARGE SCALE GENOMIC DNA]</scope>
    <source>
        <strain evidence="3 4">M2BS9Y-3-1</strain>
    </source>
</reference>
<keyword evidence="1" id="KW-0732">Signal</keyword>
<organism evidence="3 4">
    <name type="scientific">Notoacmeibacter ruber</name>
    <dbReference type="NCBI Taxonomy" id="2670375"/>
    <lineage>
        <taxon>Bacteria</taxon>
        <taxon>Pseudomonadati</taxon>
        <taxon>Pseudomonadota</taxon>
        <taxon>Alphaproteobacteria</taxon>
        <taxon>Hyphomicrobiales</taxon>
        <taxon>Notoacmeibacteraceae</taxon>
        <taxon>Notoacmeibacter</taxon>
    </lineage>
</organism>
<feature type="chain" id="PRO_5018053280" description="Rap1a immunity protein domain-containing protein" evidence="1">
    <location>
        <begin position="20"/>
        <end position="109"/>
    </location>
</feature>
<dbReference type="RefSeq" id="WP_121643801.1">
    <property type="nucleotide sequence ID" value="NZ_RCWN01000001.1"/>
</dbReference>
<gene>
    <name evidence="3" type="ORF">D8780_00045</name>
</gene>
<name>A0A3L7JED1_9HYPH</name>
<evidence type="ECO:0000256" key="1">
    <source>
        <dbReference type="SAM" id="SignalP"/>
    </source>
</evidence>
<sequence>MRATIFALATLVSVEGAGAATVLASVHGNDLHPHCTIEDPTCLAYVTGVADALEMVAPHLTNICRPSTSTMAQVFDITMSWLADNPAERHRPAAALIGLALAEAWTCHQ</sequence>
<comment type="caution">
    <text evidence="3">The sequence shown here is derived from an EMBL/GenBank/DDBJ whole genome shotgun (WGS) entry which is preliminary data.</text>
</comment>
<dbReference type="InterPro" id="IPR041238">
    <property type="entry name" value="Rap1a"/>
</dbReference>
<evidence type="ECO:0000259" key="2">
    <source>
        <dbReference type="Pfam" id="PF18602"/>
    </source>
</evidence>
<dbReference type="AlphaFoldDB" id="A0A3L7JED1"/>
<evidence type="ECO:0000313" key="3">
    <source>
        <dbReference type="EMBL" id="RLQ86832.1"/>
    </source>
</evidence>
<accession>A0A3L7JED1</accession>
<proteinExistence type="predicted"/>
<dbReference type="Proteomes" id="UP000281094">
    <property type="component" value="Unassembled WGS sequence"/>
</dbReference>
<keyword evidence="4" id="KW-1185">Reference proteome</keyword>
<dbReference type="Gene3D" id="1.10.890.40">
    <property type="match status" value="1"/>
</dbReference>
<dbReference type="EMBL" id="RCWN01000001">
    <property type="protein sequence ID" value="RLQ86832.1"/>
    <property type="molecule type" value="Genomic_DNA"/>
</dbReference>
<feature type="domain" description="Rap1a immunity protein" evidence="2">
    <location>
        <begin position="28"/>
        <end position="107"/>
    </location>
</feature>
<protein>
    <recommendedName>
        <fullName evidence="2">Rap1a immunity protein domain-containing protein</fullName>
    </recommendedName>
</protein>
<dbReference type="Pfam" id="PF18602">
    <property type="entry name" value="Rap1a"/>
    <property type="match status" value="1"/>
</dbReference>
<feature type="signal peptide" evidence="1">
    <location>
        <begin position="1"/>
        <end position="19"/>
    </location>
</feature>
<evidence type="ECO:0000313" key="4">
    <source>
        <dbReference type="Proteomes" id="UP000281094"/>
    </source>
</evidence>